<evidence type="ECO:0000256" key="6">
    <source>
        <dbReference type="ARBA" id="ARBA00022679"/>
    </source>
</evidence>
<keyword evidence="10" id="KW-0812">Transmembrane</keyword>
<keyword evidence="5" id="KW-0597">Phosphoprotein</keyword>
<evidence type="ECO:0000313" key="14">
    <source>
        <dbReference type="Proteomes" id="UP000590524"/>
    </source>
</evidence>
<dbReference type="RefSeq" id="WP_160984520.1">
    <property type="nucleotide sequence ID" value="NZ_JACIEU010000009.1"/>
</dbReference>
<dbReference type="SMART" id="SM00304">
    <property type="entry name" value="HAMP"/>
    <property type="match status" value="1"/>
</dbReference>
<evidence type="ECO:0000256" key="8">
    <source>
        <dbReference type="ARBA" id="ARBA00022777"/>
    </source>
</evidence>
<gene>
    <name evidence="13" type="ORF">GGQ90_002454</name>
</gene>
<evidence type="ECO:0000256" key="3">
    <source>
        <dbReference type="ARBA" id="ARBA00012438"/>
    </source>
</evidence>
<dbReference type="InterPro" id="IPR036097">
    <property type="entry name" value="HisK_dim/P_sf"/>
</dbReference>
<dbReference type="CDD" id="cd00082">
    <property type="entry name" value="HisKA"/>
    <property type="match status" value="1"/>
</dbReference>
<evidence type="ECO:0000256" key="2">
    <source>
        <dbReference type="ARBA" id="ARBA00004651"/>
    </source>
</evidence>
<evidence type="ECO:0000313" key="13">
    <source>
        <dbReference type="EMBL" id="MBB4148670.1"/>
    </source>
</evidence>
<dbReference type="Gene3D" id="3.30.565.10">
    <property type="entry name" value="Histidine kinase-like ATPase, C-terminal domain"/>
    <property type="match status" value="1"/>
</dbReference>
<sequence>MSVSANLSFRIAAVLIGGFVLLQLVVGTVMLLPSEVYERRASNLPPPDQVRAMAATLENIQPELRPAALAAFDDSLFQVRVVAELPSVEREQSGRLSEQRRAYLAALSDRPVLLWRDEAVIHRPLRDQPGPLNYIDPTQLAVGLSDGRWLLIDSRPSLLLQAFLRRRAFLSVAFGAVVLFALWLAVRQTTRPLVRLSRRIRTFAAELDAPDLPVTGAQELRELSAAFNDMKARIRGLMEERTRLLAAIAHDMRTYLTRLRLRTEFIDDESHRARAASDLAEMHDLLEDTLLFAQQASSTETKLSIIDLGEELARIVETRVEMGENVRLDPNEQDLVVRAAPLGLRRILANLIDNGLRYAHNVQLRAEQTTVGIVLIVEDDGPGVPPEAIATLGEPFNRIDPSRDRSTGGAGLGLAIVHALAERSHIGVRFENKVPTGFRVTLTFGLPDSPEAG</sequence>
<dbReference type="EC" id="2.7.13.3" evidence="3"/>
<dbReference type="PANTHER" id="PTHR44936">
    <property type="entry name" value="SENSOR PROTEIN CREC"/>
    <property type="match status" value="1"/>
</dbReference>
<dbReference type="Pfam" id="PF00672">
    <property type="entry name" value="HAMP"/>
    <property type="match status" value="1"/>
</dbReference>
<dbReference type="SUPFAM" id="SSF55874">
    <property type="entry name" value="ATPase domain of HSP90 chaperone/DNA topoisomerase II/histidine kinase"/>
    <property type="match status" value="1"/>
</dbReference>
<reference evidence="13 14" key="1">
    <citation type="submission" date="2020-08" db="EMBL/GenBank/DDBJ databases">
        <title>Genomic Encyclopedia of Type Strains, Phase IV (KMG-IV): sequencing the most valuable type-strain genomes for metagenomic binning, comparative biology and taxonomic classification.</title>
        <authorList>
            <person name="Goeker M."/>
        </authorList>
    </citation>
    <scope>NUCLEOTIDE SEQUENCE [LARGE SCALE GENOMIC DNA]</scope>
    <source>
        <strain evidence="13 14">DSM 19371</strain>
    </source>
</reference>
<evidence type="ECO:0000256" key="7">
    <source>
        <dbReference type="ARBA" id="ARBA00022741"/>
    </source>
</evidence>
<dbReference type="SMART" id="SM00388">
    <property type="entry name" value="HisKA"/>
    <property type="match status" value="1"/>
</dbReference>
<dbReference type="InterPro" id="IPR004358">
    <property type="entry name" value="Sig_transdc_His_kin-like_C"/>
</dbReference>
<dbReference type="InterPro" id="IPR003661">
    <property type="entry name" value="HisK_dim/P_dom"/>
</dbReference>
<feature type="domain" description="HAMP" evidence="12">
    <location>
        <begin position="187"/>
        <end position="239"/>
    </location>
</feature>
<dbReference type="InterPro" id="IPR050980">
    <property type="entry name" value="2C_sensor_his_kinase"/>
</dbReference>
<dbReference type="GO" id="GO:0005524">
    <property type="term" value="F:ATP binding"/>
    <property type="evidence" value="ECO:0007669"/>
    <property type="project" value="UniProtKB-KW"/>
</dbReference>
<proteinExistence type="predicted"/>
<evidence type="ECO:0000256" key="4">
    <source>
        <dbReference type="ARBA" id="ARBA00022475"/>
    </source>
</evidence>
<keyword evidence="7" id="KW-0547">Nucleotide-binding</keyword>
<dbReference type="PRINTS" id="PR00344">
    <property type="entry name" value="BCTRLSENSOR"/>
</dbReference>
<feature type="transmembrane region" description="Helical" evidence="10">
    <location>
        <begin position="12"/>
        <end position="32"/>
    </location>
</feature>
<dbReference type="PROSITE" id="PS50109">
    <property type="entry name" value="HIS_KIN"/>
    <property type="match status" value="1"/>
</dbReference>
<keyword evidence="10" id="KW-0472">Membrane</keyword>
<comment type="caution">
    <text evidence="13">The sequence shown here is derived from an EMBL/GenBank/DDBJ whole genome shotgun (WGS) entry which is preliminary data.</text>
</comment>
<evidence type="ECO:0000259" key="12">
    <source>
        <dbReference type="PROSITE" id="PS50885"/>
    </source>
</evidence>
<dbReference type="SMART" id="SM00387">
    <property type="entry name" value="HATPase_c"/>
    <property type="match status" value="1"/>
</dbReference>
<dbReference type="InterPro" id="IPR036890">
    <property type="entry name" value="HATPase_C_sf"/>
</dbReference>
<dbReference type="GO" id="GO:0000155">
    <property type="term" value="F:phosphorelay sensor kinase activity"/>
    <property type="evidence" value="ECO:0007669"/>
    <property type="project" value="InterPro"/>
</dbReference>
<dbReference type="PANTHER" id="PTHR44936:SF10">
    <property type="entry name" value="SENSOR PROTEIN RSTB"/>
    <property type="match status" value="1"/>
</dbReference>
<dbReference type="SUPFAM" id="SSF47384">
    <property type="entry name" value="Homodimeric domain of signal transducing histidine kinase"/>
    <property type="match status" value="1"/>
</dbReference>
<feature type="domain" description="Histidine kinase" evidence="11">
    <location>
        <begin position="247"/>
        <end position="448"/>
    </location>
</feature>
<keyword evidence="14" id="KW-1185">Reference proteome</keyword>
<organism evidence="13 14">
    <name type="scientific">Sphingobium scionense</name>
    <dbReference type="NCBI Taxonomy" id="1404341"/>
    <lineage>
        <taxon>Bacteria</taxon>
        <taxon>Pseudomonadati</taxon>
        <taxon>Pseudomonadota</taxon>
        <taxon>Alphaproteobacteria</taxon>
        <taxon>Sphingomonadales</taxon>
        <taxon>Sphingomonadaceae</taxon>
        <taxon>Sphingobium</taxon>
    </lineage>
</organism>
<evidence type="ECO:0000256" key="10">
    <source>
        <dbReference type="SAM" id="Phobius"/>
    </source>
</evidence>
<dbReference type="Proteomes" id="UP000590524">
    <property type="component" value="Unassembled WGS sequence"/>
</dbReference>
<dbReference type="InterPro" id="IPR005467">
    <property type="entry name" value="His_kinase_dom"/>
</dbReference>
<keyword evidence="10" id="KW-1133">Transmembrane helix</keyword>
<dbReference type="AlphaFoldDB" id="A0A7W6LQJ6"/>
<dbReference type="Gene3D" id="1.10.287.130">
    <property type="match status" value="1"/>
</dbReference>
<dbReference type="CDD" id="cd06225">
    <property type="entry name" value="HAMP"/>
    <property type="match status" value="1"/>
</dbReference>
<evidence type="ECO:0000256" key="5">
    <source>
        <dbReference type="ARBA" id="ARBA00022553"/>
    </source>
</evidence>
<keyword evidence="6" id="KW-0808">Transferase</keyword>
<dbReference type="EMBL" id="JACIEU010000009">
    <property type="protein sequence ID" value="MBB4148670.1"/>
    <property type="molecule type" value="Genomic_DNA"/>
</dbReference>
<feature type="transmembrane region" description="Helical" evidence="10">
    <location>
        <begin position="168"/>
        <end position="186"/>
    </location>
</feature>
<evidence type="ECO:0000256" key="9">
    <source>
        <dbReference type="ARBA" id="ARBA00022840"/>
    </source>
</evidence>
<comment type="subcellular location">
    <subcellularLocation>
        <location evidence="2">Cell membrane</location>
        <topology evidence="2">Multi-pass membrane protein</topology>
    </subcellularLocation>
</comment>
<accession>A0A7W6LQJ6</accession>
<evidence type="ECO:0000256" key="1">
    <source>
        <dbReference type="ARBA" id="ARBA00000085"/>
    </source>
</evidence>
<dbReference type="Pfam" id="PF02518">
    <property type="entry name" value="HATPase_c"/>
    <property type="match status" value="1"/>
</dbReference>
<dbReference type="InterPro" id="IPR003660">
    <property type="entry name" value="HAMP_dom"/>
</dbReference>
<name>A0A7W6LQJ6_9SPHN</name>
<dbReference type="InterPro" id="IPR003594">
    <property type="entry name" value="HATPase_dom"/>
</dbReference>
<comment type="catalytic activity">
    <reaction evidence="1">
        <text>ATP + protein L-histidine = ADP + protein N-phospho-L-histidine.</text>
        <dbReference type="EC" id="2.7.13.3"/>
    </reaction>
</comment>
<dbReference type="GO" id="GO:0005886">
    <property type="term" value="C:plasma membrane"/>
    <property type="evidence" value="ECO:0007669"/>
    <property type="project" value="UniProtKB-SubCell"/>
</dbReference>
<keyword evidence="8 13" id="KW-0418">Kinase</keyword>
<dbReference type="CDD" id="cd00075">
    <property type="entry name" value="HATPase"/>
    <property type="match status" value="1"/>
</dbReference>
<dbReference type="PROSITE" id="PS50885">
    <property type="entry name" value="HAMP"/>
    <property type="match status" value="1"/>
</dbReference>
<protein>
    <recommendedName>
        <fullName evidence="3">histidine kinase</fullName>
        <ecNumber evidence="3">2.7.13.3</ecNumber>
    </recommendedName>
</protein>
<evidence type="ECO:0000259" key="11">
    <source>
        <dbReference type="PROSITE" id="PS50109"/>
    </source>
</evidence>
<keyword evidence="9" id="KW-0067">ATP-binding</keyword>
<keyword evidence="4" id="KW-1003">Cell membrane</keyword>